<evidence type="ECO:0000256" key="9">
    <source>
        <dbReference type="SAM" id="MobiDB-lite"/>
    </source>
</evidence>
<comment type="function">
    <text evidence="8">Thiol-specific peroxidase that catalyzes the reduction of hydrogen peroxide and organic hydroperoxides to water and alcohols, respectively. Plays a role in cell protection against oxidative stress by detoxifying peroxides.</text>
</comment>
<evidence type="ECO:0000256" key="3">
    <source>
        <dbReference type="ARBA" id="ARBA00022862"/>
    </source>
</evidence>
<protein>
    <recommendedName>
        <fullName evidence="8">Thiol peroxidase</fullName>
        <shortName evidence="8">Tpx</shortName>
        <ecNumber evidence="8">1.11.1.24</ecNumber>
    </recommendedName>
    <alternativeName>
        <fullName evidence="8">Peroxiredoxin tpx</fullName>
        <shortName evidence="8">Prx</shortName>
    </alternativeName>
    <alternativeName>
        <fullName evidence="8">Thioredoxin peroxidase</fullName>
    </alternativeName>
    <alternativeName>
        <fullName evidence="8">Thioredoxin-dependent peroxiredoxin</fullName>
    </alternativeName>
</protein>
<organism evidence="11 12">
    <name type="scientific">Pseudomonas fluorescens LMG 5329</name>
    <dbReference type="NCBI Taxonomy" id="1324332"/>
    <lineage>
        <taxon>Bacteria</taxon>
        <taxon>Pseudomonadati</taxon>
        <taxon>Pseudomonadota</taxon>
        <taxon>Gammaproteobacteria</taxon>
        <taxon>Pseudomonadales</taxon>
        <taxon>Pseudomonadaceae</taxon>
        <taxon>Pseudomonas</taxon>
    </lineage>
</organism>
<evidence type="ECO:0000256" key="5">
    <source>
        <dbReference type="ARBA" id="ARBA00023157"/>
    </source>
</evidence>
<accession>A0A0A1YTA2</accession>
<dbReference type="EMBL" id="ASGY01000196">
    <property type="protein sequence ID" value="KGE65133.1"/>
    <property type="molecule type" value="Genomic_DNA"/>
</dbReference>
<evidence type="ECO:0000313" key="12">
    <source>
        <dbReference type="Proteomes" id="UP000030060"/>
    </source>
</evidence>
<feature type="region of interest" description="Disordered" evidence="9">
    <location>
        <begin position="1"/>
        <end position="21"/>
    </location>
</feature>
<dbReference type="InterPro" id="IPR013766">
    <property type="entry name" value="Thioredoxin_domain"/>
</dbReference>
<evidence type="ECO:0000313" key="11">
    <source>
        <dbReference type="EMBL" id="KGE65133.1"/>
    </source>
</evidence>
<keyword evidence="2 8" id="KW-0575">Peroxidase</keyword>
<evidence type="ECO:0000256" key="7">
    <source>
        <dbReference type="ARBA" id="ARBA00049091"/>
    </source>
</evidence>
<evidence type="ECO:0000256" key="2">
    <source>
        <dbReference type="ARBA" id="ARBA00022559"/>
    </source>
</evidence>
<dbReference type="InterPro" id="IPR002065">
    <property type="entry name" value="TPX"/>
</dbReference>
<dbReference type="InterPro" id="IPR018219">
    <property type="entry name" value="Tpx_CS"/>
</dbReference>
<dbReference type="PROSITE" id="PS51352">
    <property type="entry name" value="THIOREDOXIN_2"/>
    <property type="match status" value="1"/>
</dbReference>
<feature type="disulfide bond" description="Redox-active" evidence="8">
    <location>
        <begin position="60"/>
        <end position="94"/>
    </location>
</feature>
<dbReference type="PROSITE" id="PS01265">
    <property type="entry name" value="TPX"/>
    <property type="match status" value="1"/>
</dbReference>
<proteinExistence type="inferred from homology"/>
<name>A0A0A1YTA2_PSEFL</name>
<comment type="similarity">
    <text evidence="8">Belongs to the peroxiredoxin family. Tpx subfamily.</text>
</comment>
<gene>
    <name evidence="8 11" type="primary">tpx</name>
    <name evidence="11" type="ORF">K814_0125610</name>
</gene>
<dbReference type="Gene3D" id="3.40.30.10">
    <property type="entry name" value="Glutaredoxin"/>
    <property type="match status" value="1"/>
</dbReference>
<dbReference type="PANTHER" id="PTHR43110:SF1">
    <property type="entry name" value="THIOL PEROXIDASE"/>
    <property type="match status" value="1"/>
</dbReference>
<comment type="miscellaneous">
    <text evidence="8">The active site is a conserved redox-active cysteine residue, the peroxidatic cysteine (C(P)), which makes the nucleophilic attack on the peroxide substrate. The peroxide oxidizes the C(P)-SH to cysteine sulfenic acid (C(P)-SOH), which then reacts with another cysteine residue, the resolving cysteine (C(R)), to form a disulfide bridge. The disulfide is subsequently reduced by an appropriate electron donor to complete the catalytic cycle. In this atypical 2-Cys peroxiredoxin, C(R) is present in the same subunit to form an intramolecular disulfide. The disulfide is subsequently reduced by thioredoxin.</text>
</comment>
<dbReference type="GO" id="GO:0008379">
    <property type="term" value="F:thioredoxin peroxidase activity"/>
    <property type="evidence" value="ECO:0007669"/>
    <property type="project" value="UniProtKB-UniRule"/>
</dbReference>
<dbReference type="PANTHER" id="PTHR43110">
    <property type="entry name" value="THIOL PEROXIDASE"/>
    <property type="match status" value="1"/>
</dbReference>
<dbReference type="GO" id="GO:0034599">
    <property type="term" value="P:cellular response to oxidative stress"/>
    <property type="evidence" value="ECO:0007669"/>
    <property type="project" value="UniProtKB-ARBA"/>
</dbReference>
<dbReference type="FunFam" id="3.40.30.10:FF:000056">
    <property type="entry name" value="Thiol peroxidase"/>
    <property type="match status" value="1"/>
</dbReference>
<evidence type="ECO:0000256" key="4">
    <source>
        <dbReference type="ARBA" id="ARBA00023002"/>
    </source>
</evidence>
<dbReference type="InterPro" id="IPR050455">
    <property type="entry name" value="Tpx_Peroxidase_subfamily"/>
</dbReference>
<feature type="domain" description="Thioredoxin" evidence="10">
    <location>
        <begin position="18"/>
        <end position="166"/>
    </location>
</feature>
<evidence type="ECO:0000256" key="6">
    <source>
        <dbReference type="ARBA" id="ARBA00023284"/>
    </source>
</evidence>
<dbReference type="Proteomes" id="UP000030060">
    <property type="component" value="Unassembled WGS sequence"/>
</dbReference>
<feature type="active site" description="Cysteine sulfenic acid (-SOH) intermediate" evidence="8">
    <location>
        <position position="60"/>
    </location>
</feature>
<evidence type="ECO:0000256" key="1">
    <source>
        <dbReference type="ARBA" id="ARBA00011738"/>
    </source>
</evidence>
<evidence type="ECO:0000256" key="8">
    <source>
        <dbReference type="HAMAP-Rule" id="MF_00269"/>
    </source>
</evidence>
<dbReference type="HAMAP" id="MF_00269">
    <property type="entry name" value="Tpx"/>
    <property type="match status" value="1"/>
</dbReference>
<comment type="catalytic activity">
    <reaction evidence="7 8">
        <text>a hydroperoxide + [thioredoxin]-dithiol = an alcohol + [thioredoxin]-disulfide + H2O</text>
        <dbReference type="Rhea" id="RHEA:62620"/>
        <dbReference type="Rhea" id="RHEA-COMP:10698"/>
        <dbReference type="Rhea" id="RHEA-COMP:10700"/>
        <dbReference type="ChEBI" id="CHEBI:15377"/>
        <dbReference type="ChEBI" id="CHEBI:29950"/>
        <dbReference type="ChEBI" id="CHEBI:30879"/>
        <dbReference type="ChEBI" id="CHEBI:35924"/>
        <dbReference type="ChEBI" id="CHEBI:50058"/>
        <dbReference type="EC" id="1.11.1.24"/>
    </reaction>
</comment>
<dbReference type="OrthoDB" id="9781543at2"/>
<keyword evidence="6 8" id="KW-0676">Redox-active center</keyword>
<comment type="subunit">
    <text evidence="1 8">Homodimer.</text>
</comment>
<reference evidence="11 12" key="1">
    <citation type="journal article" date="2013" name="Genome Announc.">
        <title>Draft Genome Sequence of Pseudomonas fluorescens LMG 5329, a White Line-Inducing Principle-Producing Bioindicator for the Mushroom Pathogen Pseudomonas tolaasii.</title>
        <authorList>
            <person name="Ghequire M.G."/>
            <person name="Rokni-Zadeh H."/>
            <person name="Zarrineh P."/>
            <person name="De Mot R."/>
        </authorList>
    </citation>
    <scope>NUCLEOTIDE SEQUENCE [LARGE SCALE GENOMIC DNA]</scope>
    <source>
        <strain evidence="11 12">LMG 5329</strain>
    </source>
</reference>
<dbReference type="AlphaFoldDB" id="A0A0A1YTA2"/>
<dbReference type="EC" id="1.11.1.24" evidence="8"/>
<dbReference type="Pfam" id="PF08534">
    <property type="entry name" value="Redoxin"/>
    <property type="match status" value="1"/>
</dbReference>
<comment type="caution">
    <text evidence="11">The sequence shown here is derived from an EMBL/GenBank/DDBJ whole genome shotgun (WGS) entry which is preliminary data.</text>
</comment>
<dbReference type="RefSeq" id="WP_016980349.1">
    <property type="nucleotide sequence ID" value="NZ_ASGY01000196.1"/>
</dbReference>
<keyword evidence="4 8" id="KW-0560">Oxidoreductase</keyword>
<dbReference type="SUPFAM" id="SSF52833">
    <property type="entry name" value="Thioredoxin-like"/>
    <property type="match status" value="1"/>
</dbReference>
<sequence length="166" mass="17683">MAQVTLRGNPVQVEGELPKTGSTAPEFSLVAVDLSEASLETFAGKRKVLNIFPSVDTPTCATSVRKFNAQANDLSNTVVLCISSDLPFAQKRFCGTEGLDNVLSLSDFRNADFAVDYGVSLADGPLQGLTARAVVVLDENNNVLHSELVPEIGQEPNYEAALAVLK</sequence>
<dbReference type="CDD" id="cd03014">
    <property type="entry name" value="PRX_Atyp2cys"/>
    <property type="match status" value="1"/>
</dbReference>
<dbReference type="InterPro" id="IPR036249">
    <property type="entry name" value="Thioredoxin-like_sf"/>
</dbReference>
<keyword evidence="3 8" id="KW-0049">Antioxidant</keyword>
<evidence type="ECO:0000259" key="10">
    <source>
        <dbReference type="PROSITE" id="PS51352"/>
    </source>
</evidence>
<keyword evidence="5 8" id="KW-1015">Disulfide bond</keyword>
<dbReference type="InterPro" id="IPR013740">
    <property type="entry name" value="Redoxin"/>
</dbReference>
<dbReference type="NCBIfam" id="NF001808">
    <property type="entry name" value="PRK00522.1"/>
    <property type="match status" value="1"/>
</dbReference>